<evidence type="ECO:0000313" key="1">
    <source>
        <dbReference type="EMBL" id="MFK7050384.1"/>
    </source>
</evidence>
<name>A0ABW8PTL6_9FLAO</name>
<organism evidence="1 2">
    <name type="scientific">Flavobacterium davisii</name>
    <dbReference type="NCBI Taxonomy" id="2906077"/>
    <lineage>
        <taxon>Bacteria</taxon>
        <taxon>Pseudomonadati</taxon>
        <taxon>Bacteroidota</taxon>
        <taxon>Flavobacteriia</taxon>
        <taxon>Flavobacteriales</taxon>
        <taxon>Flavobacteriaceae</taxon>
        <taxon>Flavobacterium</taxon>
    </lineage>
</organism>
<gene>
    <name evidence="1" type="ORF">V3Q77_10865</name>
</gene>
<dbReference type="EMBL" id="JAZGZR010000027">
    <property type="protein sequence ID" value="MFK7050384.1"/>
    <property type="molecule type" value="Genomic_DNA"/>
</dbReference>
<evidence type="ECO:0000313" key="2">
    <source>
        <dbReference type="Proteomes" id="UP001621813"/>
    </source>
</evidence>
<accession>A0ABW8PTL6</accession>
<dbReference type="Proteomes" id="UP001621813">
    <property type="component" value="Unassembled WGS sequence"/>
</dbReference>
<keyword evidence="2" id="KW-1185">Reference proteome</keyword>
<protein>
    <submittedName>
        <fullName evidence="1">Ribonuclease Z</fullName>
    </submittedName>
</protein>
<comment type="caution">
    <text evidence="1">The sequence shown here is derived from an EMBL/GenBank/DDBJ whole genome shotgun (WGS) entry which is preliminary data.</text>
</comment>
<sequence>MMKVDHKGHTAIIKDTEGSFDVFLQKLTSQYNTFKDVNLIIDITHDDSINLDAISSFLELSDKHKALKKSFVLVAKGIDFSEVPENILVVPTLLEAHDIIEMEEIERDLGF</sequence>
<dbReference type="RefSeq" id="WP_308726913.1">
    <property type="nucleotide sequence ID" value="NZ_JAZGZR010000027.1"/>
</dbReference>
<reference evidence="1 2" key="1">
    <citation type="submission" date="2024-02" db="EMBL/GenBank/DDBJ databases">
        <title>Comparative Genomic Analysis of Flavobacterium Species Causing Columnaris Disease of Freshwater Fish in Thailand: Insights into Virulence and Resistance Mechanisms.</title>
        <authorList>
            <person name="Nguyen D."/>
            <person name="Chokmangmeepisarn P."/>
            <person name="Khianchaikhan K."/>
            <person name="Morishita M."/>
            <person name="Bunnoy A."/>
            <person name="Rodkhum C."/>
        </authorList>
    </citation>
    <scope>NUCLEOTIDE SEQUENCE [LARGE SCALE GENOMIC DNA]</scope>
    <source>
        <strain evidence="1 2">KCRT2007</strain>
    </source>
</reference>
<proteinExistence type="predicted"/>